<protein>
    <submittedName>
        <fullName evidence="2">Spore coat protein CotH</fullName>
    </submittedName>
</protein>
<dbReference type="PANTHER" id="PTHR40050">
    <property type="entry name" value="INNER SPORE COAT PROTEIN H"/>
    <property type="match status" value="1"/>
</dbReference>
<keyword evidence="2" id="KW-0946">Virion</keyword>
<dbReference type="PROSITE" id="PS51257">
    <property type="entry name" value="PROKAR_LIPOPROTEIN"/>
    <property type="match status" value="1"/>
</dbReference>
<dbReference type="InterPro" id="IPR014867">
    <property type="entry name" value="Spore_coat_CotH_CotH2/3/7"/>
</dbReference>
<reference evidence="2 3" key="1">
    <citation type="submission" date="2014-04" db="EMBL/GenBank/DDBJ databases">
        <title>Variable characteristics of bacteriocin-producing Streptococcus salivarius strains isolated from Malaysian subjects.</title>
        <authorList>
            <person name="Philip K."/>
            <person name="Barbour A."/>
        </authorList>
    </citation>
    <scope>NUCLEOTIDE SEQUENCE [LARGE SCALE GENOMIC DNA]</scope>
    <source>
        <strain evidence="2 3">NU10</strain>
    </source>
</reference>
<evidence type="ECO:0000256" key="1">
    <source>
        <dbReference type="SAM" id="SignalP"/>
    </source>
</evidence>
<feature type="signal peptide" evidence="1">
    <location>
        <begin position="1"/>
        <end position="24"/>
    </location>
</feature>
<feature type="chain" id="PRO_5039125466" evidence="1">
    <location>
        <begin position="25"/>
        <end position="591"/>
    </location>
</feature>
<gene>
    <name evidence="2" type="ORF">DL07_10345</name>
</gene>
<keyword evidence="2" id="KW-0167">Capsid protein</keyword>
<accession>A0A074IZK9</accession>
<dbReference type="Proteomes" id="UP000027855">
    <property type="component" value="Unassembled WGS sequence"/>
</dbReference>
<dbReference type="InterPro" id="IPR003961">
    <property type="entry name" value="FN3_dom"/>
</dbReference>
<dbReference type="Pfam" id="PF08757">
    <property type="entry name" value="CotH"/>
    <property type="match status" value="1"/>
</dbReference>
<sequence>MGEMNRKKSLAAVLLLCTVFGFTACGTKEQTKNGVTTKKVDKQAATDISNVHLRDKKSLYDKDHTKVTTMYLTVRRGDATENQNHSWSEVNQYSVEDYQKMHVKRYQVAGLLQVGNEDGPVSGELGYDQDVPNASVQIRGESSSKNAQKNYKIKIKKNKGEWNGQRTINLNKHQTEALRFRNKLSYDLMEEIPQLMGARTSFVHLYVKDETSDNPSGKFEDYGLYTQVEQINKNYLKDHGLDENANLYKPNFFEFFRYEDTIVKEDDPKFDKDKFEKLLEIKGSHDHTKLIDFLTKLNDPSVKIETIMDKYVDPENIQYWMAFQMLLGNDDTQSRNMYLYSPQNSTKWYIIPWDNDSILMKNERRLVSKDSDQANSWEVGVSNYWGNQLFQRLLKSKEFRKGLDEKMDELRKTITGDKITSMSNEYAAVIRPYLAKMPDQMHAKTTPDNYDKILADLPNELENNYKIYKTSLEKPQPFFINKPEVANNKLKLSWGASYDFNNSKLTYTVELAKDYEFKDKVFEKSGLKTLSAETDTLPKGQYFVRVTATNEAGQSQRAFDYYVNSDNSKQFGIMSFFVLEDGKIGVDGYED</sequence>
<dbReference type="InterPro" id="IPR013783">
    <property type="entry name" value="Ig-like_fold"/>
</dbReference>
<name>A0A074IZK9_STRSL</name>
<dbReference type="Gene3D" id="2.60.40.10">
    <property type="entry name" value="Immunoglobulins"/>
    <property type="match status" value="1"/>
</dbReference>
<dbReference type="PANTHER" id="PTHR40050:SF1">
    <property type="entry name" value="INNER SPORE COAT PROTEIN H"/>
    <property type="match status" value="1"/>
</dbReference>
<dbReference type="InterPro" id="IPR036116">
    <property type="entry name" value="FN3_sf"/>
</dbReference>
<dbReference type="EMBL" id="JJMT01000006">
    <property type="protein sequence ID" value="KEO46291.1"/>
    <property type="molecule type" value="Genomic_DNA"/>
</dbReference>
<proteinExistence type="predicted"/>
<dbReference type="SUPFAM" id="SSF49265">
    <property type="entry name" value="Fibronectin type III"/>
    <property type="match status" value="1"/>
</dbReference>
<dbReference type="CDD" id="cd00063">
    <property type="entry name" value="FN3"/>
    <property type="match status" value="1"/>
</dbReference>
<keyword evidence="1" id="KW-0732">Signal</keyword>
<dbReference type="AlphaFoldDB" id="A0A074IZK9"/>
<evidence type="ECO:0000313" key="2">
    <source>
        <dbReference type="EMBL" id="KEO46291.1"/>
    </source>
</evidence>
<comment type="caution">
    <text evidence="2">The sequence shown here is derived from an EMBL/GenBank/DDBJ whole genome shotgun (WGS) entry which is preliminary data.</text>
</comment>
<evidence type="ECO:0000313" key="3">
    <source>
        <dbReference type="Proteomes" id="UP000027855"/>
    </source>
</evidence>
<organism evidence="2 3">
    <name type="scientific">Streptococcus salivarius</name>
    <dbReference type="NCBI Taxonomy" id="1304"/>
    <lineage>
        <taxon>Bacteria</taxon>
        <taxon>Bacillati</taxon>
        <taxon>Bacillota</taxon>
        <taxon>Bacilli</taxon>
        <taxon>Lactobacillales</taxon>
        <taxon>Streptococcaceae</taxon>
        <taxon>Streptococcus</taxon>
    </lineage>
</organism>